<dbReference type="SMART" id="SM00086">
    <property type="entry name" value="PAC"/>
    <property type="match status" value="1"/>
</dbReference>
<dbReference type="InterPro" id="IPR000014">
    <property type="entry name" value="PAS"/>
</dbReference>
<evidence type="ECO:0000256" key="1">
    <source>
        <dbReference type="ARBA" id="ARBA00022630"/>
    </source>
</evidence>
<dbReference type="PANTHER" id="PTHR47429">
    <property type="entry name" value="PROTEIN TWIN LOV 1"/>
    <property type="match status" value="1"/>
</dbReference>
<evidence type="ECO:0000313" key="6">
    <source>
        <dbReference type="EMBL" id="GGE33763.1"/>
    </source>
</evidence>
<accession>A0A917A7P6</accession>
<keyword evidence="1" id="KW-0285">Flavoprotein</keyword>
<protein>
    <submittedName>
        <fullName evidence="6">Signal transduction histidine kinase</fullName>
    </submittedName>
</protein>
<keyword evidence="3" id="KW-0157">Chromophore</keyword>
<dbReference type="NCBIfam" id="TIGR00229">
    <property type="entry name" value="sensory_box"/>
    <property type="match status" value="1"/>
</dbReference>
<keyword evidence="6" id="KW-0808">Transferase</keyword>
<proteinExistence type="predicted"/>
<dbReference type="Gene3D" id="3.30.565.10">
    <property type="entry name" value="Histidine kinase-like ATPase, C-terminal domain"/>
    <property type="match status" value="1"/>
</dbReference>
<dbReference type="InterPro" id="IPR005467">
    <property type="entry name" value="His_kinase_dom"/>
</dbReference>
<dbReference type="AlphaFoldDB" id="A0A917A7P6"/>
<dbReference type="GO" id="GO:0016301">
    <property type="term" value="F:kinase activity"/>
    <property type="evidence" value="ECO:0007669"/>
    <property type="project" value="UniProtKB-KW"/>
</dbReference>
<gene>
    <name evidence="6" type="primary">lovK</name>
    <name evidence="6" type="ORF">GCM10011360_21990</name>
</gene>
<feature type="domain" description="Histidine kinase" evidence="4">
    <location>
        <begin position="145"/>
        <end position="339"/>
    </location>
</feature>
<dbReference type="InterPro" id="IPR011495">
    <property type="entry name" value="Sig_transdc_His_kin_sub2_dim/P"/>
</dbReference>
<dbReference type="InterPro" id="IPR035965">
    <property type="entry name" value="PAS-like_dom_sf"/>
</dbReference>
<dbReference type="RefSeq" id="WP_188477730.1">
    <property type="nucleotide sequence ID" value="NZ_BMFJ01000001.1"/>
</dbReference>
<dbReference type="Gene3D" id="3.30.450.20">
    <property type="entry name" value="PAS domain"/>
    <property type="match status" value="1"/>
</dbReference>
<dbReference type="PROSITE" id="PS50112">
    <property type="entry name" value="PAS"/>
    <property type="match status" value="1"/>
</dbReference>
<evidence type="ECO:0000259" key="5">
    <source>
        <dbReference type="PROSITE" id="PS50112"/>
    </source>
</evidence>
<sequence length="343" mass="37014">MTKMAPGGFTERMTDEMAMQVLARSPFSLVLSDPHQPDMPIVFINEAFTAATGYAEEDCLGQNCRFLQGPKTDQAAVRKIRAALEAGVETTVDILNYRKDGAPFWNRLLLAPVHGPDGNIEFFSGVQKVLTPEEVRKSDGLRVSELQHRVKNHLSMVVSLLRMHGRGADKAVSDSLATVSRRVNGLALLYDQLTYRDGEHEDAVVLGDYLGRIADSIGELTGRTDLALKLTADRFIVPLATAVPLGLIYSEIVTNAMQHAFDDAASGTLTTTVAEKPDGGFVISVADDGRGMPPGTHWPQDSNLGGTLVLQMCQTLDADLKVAGATRGTTVTLTLPAAAREMH</sequence>
<dbReference type="InterPro" id="IPR003594">
    <property type="entry name" value="HATPase_dom"/>
</dbReference>
<dbReference type="InterPro" id="IPR001610">
    <property type="entry name" value="PAC"/>
</dbReference>
<dbReference type="PANTHER" id="PTHR47429:SF2">
    <property type="entry name" value="PROTEIN TWIN LOV 1"/>
    <property type="match status" value="1"/>
</dbReference>
<dbReference type="SMART" id="SM00387">
    <property type="entry name" value="HATPase_c"/>
    <property type="match status" value="1"/>
</dbReference>
<evidence type="ECO:0000256" key="2">
    <source>
        <dbReference type="ARBA" id="ARBA00022643"/>
    </source>
</evidence>
<dbReference type="EMBL" id="BMFJ01000001">
    <property type="protein sequence ID" value="GGE33763.1"/>
    <property type="molecule type" value="Genomic_DNA"/>
</dbReference>
<dbReference type="Pfam" id="PF07568">
    <property type="entry name" value="HisKA_2"/>
    <property type="match status" value="1"/>
</dbReference>
<dbReference type="Pfam" id="PF13426">
    <property type="entry name" value="PAS_9"/>
    <property type="match status" value="1"/>
</dbReference>
<keyword evidence="6" id="KW-0418">Kinase</keyword>
<dbReference type="Pfam" id="PF02518">
    <property type="entry name" value="HATPase_c"/>
    <property type="match status" value="1"/>
</dbReference>
<keyword evidence="2" id="KW-0288">FMN</keyword>
<comment type="caution">
    <text evidence="6">The sequence shown here is derived from an EMBL/GenBank/DDBJ whole genome shotgun (WGS) entry which is preliminary data.</text>
</comment>
<dbReference type="PROSITE" id="PS50109">
    <property type="entry name" value="HIS_KIN"/>
    <property type="match status" value="1"/>
</dbReference>
<evidence type="ECO:0000256" key="3">
    <source>
        <dbReference type="ARBA" id="ARBA00022991"/>
    </source>
</evidence>
<dbReference type="SUPFAM" id="SSF55874">
    <property type="entry name" value="ATPase domain of HSP90 chaperone/DNA topoisomerase II/histidine kinase"/>
    <property type="match status" value="1"/>
</dbReference>
<dbReference type="Proteomes" id="UP000612855">
    <property type="component" value="Unassembled WGS sequence"/>
</dbReference>
<dbReference type="CDD" id="cd00130">
    <property type="entry name" value="PAS"/>
    <property type="match status" value="1"/>
</dbReference>
<feature type="domain" description="PAS" evidence="5">
    <location>
        <begin position="14"/>
        <end position="87"/>
    </location>
</feature>
<evidence type="ECO:0000313" key="7">
    <source>
        <dbReference type="Proteomes" id="UP000612855"/>
    </source>
</evidence>
<name>A0A917A7P6_9RHOB</name>
<dbReference type="SUPFAM" id="SSF55785">
    <property type="entry name" value="PYP-like sensor domain (PAS domain)"/>
    <property type="match status" value="1"/>
</dbReference>
<keyword evidence="7" id="KW-1185">Reference proteome</keyword>
<evidence type="ECO:0000259" key="4">
    <source>
        <dbReference type="PROSITE" id="PS50109"/>
    </source>
</evidence>
<dbReference type="InterPro" id="IPR036890">
    <property type="entry name" value="HATPase_C_sf"/>
</dbReference>
<organism evidence="6 7">
    <name type="scientific">Primorskyibacter flagellatus</name>
    <dbReference type="NCBI Taxonomy" id="1387277"/>
    <lineage>
        <taxon>Bacteria</taxon>
        <taxon>Pseudomonadati</taxon>
        <taxon>Pseudomonadota</taxon>
        <taxon>Alphaproteobacteria</taxon>
        <taxon>Rhodobacterales</taxon>
        <taxon>Roseobacteraceae</taxon>
        <taxon>Primorskyibacter</taxon>
    </lineage>
</organism>
<reference evidence="7" key="1">
    <citation type="journal article" date="2019" name="Int. J. Syst. Evol. Microbiol.">
        <title>The Global Catalogue of Microorganisms (GCM) 10K type strain sequencing project: providing services to taxonomists for standard genome sequencing and annotation.</title>
        <authorList>
            <consortium name="The Broad Institute Genomics Platform"/>
            <consortium name="The Broad Institute Genome Sequencing Center for Infectious Disease"/>
            <person name="Wu L."/>
            <person name="Ma J."/>
        </authorList>
    </citation>
    <scope>NUCLEOTIDE SEQUENCE [LARGE SCALE GENOMIC DNA]</scope>
    <source>
        <strain evidence="7">CGMCC 1.12664</strain>
    </source>
</reference>